<dbReference type="PANTHER" id="PTHR43798">
    <property type="entry name" value="MONOACYLGLYCEROL LIPASE"/>
    <property type="match status" value="1"/>
</dbReference>
<comment type="caution">
    <text evidence="3">The sequence shown here is derived from an EMBL/GenBank/DDBJ whole genome shotgun (WGS) entry which is preliminary data.</text>
</comment>
<keyword evidence="1 3" id="KW-0378">Hydrolase</keyword>
<dbReference type="GO" id="GO:0016787">
    <property type="term" value="F:hydrolase activity"/>
    <property type="evidence" value="ECO:0007669"/>
    <property type="project" value="UniProtKB-KW"/>
</dbReference>
<dbReference type="EMBL" id="AZHX01000843">
    <property type="protein sequence ID" value="ETX05877.1"/>
    <property type="molecule type" value="Genomic_DNA"/>
</dbReference>
<dbReference type="InterPro" id="IPR050266">
    <property type="entry name" value="AB_hydrolase_sf"/>
</dbReference>
<dbReference type="GO" id="GO:0016020">
    <property type="term" value="C:membrane"/>
    <property type="evidence" value="ECO:0007669"/>
    <property type="project" value="TreeGrafter"/>
</dbReference>
<evidence type="ECO:0000259" key="2">
    <source>
        <dbReference type="Pfam" id="PF00561"/>
    </source>
</evidence>
<reference evidence="3 4" key="1">
    <citation type="journal article" date="2014" name="Nature">
        <title>An environmental bacterial taxon with a large and distinct metabolic repertoire.</title>
        <authorList>
            <person name="Wilson M.C."/>
            <person name="Mori T."/>
            <person name="Ruckert C."/>
            <person name="Uria A.R."/>
            <person name="Helf M.J."/>
            <person name="Takada K."/>
            <person name="Gernert C."/>
            <person name="Steffens U.A."/>
            <person name="Heycke N."/>
            <person name="Schmitt S."/>
            <person name="Rinke C."/>
            <person name="Helfrich E.J."/>
            <person name="Brachmann A.O."/>
            <person name="Gurgui C."/>
            <person name="Wakimoto T."/>
            <person name="Kracht M."/>
            <person name="Crusemann M."/>
            <person name="Hentschel U."/>
            <person name="Abe I."/>
            <person name="Matsunaga S."/>
            <person name="Kalinowski J."/>
            <person name="Takeyama H."/>
            <person name="Piel J."/>
        </authorList>
    </citation>
    <scope>NUCLEOTIDE SEQUENCE [LARGE SCALE GENOMIC DNA]</scope>
    <source>
        <strain evidence="4">TSY2</strain>
    </source>
</reference>
<gene>
    <name evidence="3" type="ORF">ETSY2_20390</name>
</gene>
<evidence type="ECO:0000313" key="3">
    <source>
        <dbReference type="EMBL" id="ETX05877.1"/>
    </source>
</evidence>
<keyword evidence="4" id="KW-1185">Reference proteome</keyword>
<dbReference type="InterPro" id="IPR000073">
    <property type="entry name" value="AB_hydrolase_1"/>
</dbReference>
<evidence type="ECO:0000313" key="4">
    <source>
        <dbReference type="Proteomes" id="UP000019140"/>
    </source>
</evidence>
<dbReference type="InterPro" id="IPR029058">
    <property type="entry name" value="AB_hydrolase_fold"/>
</dbReference>
<feature type="domain" description="AB hydrolase-1" evidence="2">
    <location>
        <begin position="20"/>
        <end position="257"/>
    </location>
</feature>
<dbReference type="SUPFAM" id="SSF53474">
    <property type="entry name" value="alpha/beta-Hydrolases"/>
    <property type="match status" value="1"/>
</dbReference>
<dbReference type="PRINTS" id="PR00111">
    <property type="entry name" value="ABHYDROLASE"/>
</dbReference>
<dbReference type="Proteomes" id="UP000019140">
    <property type="component" value="Unassembled WGS sequence"/>
</dbReference>
<proteinExistence type="predicted"/>
<dbReference type="PANTHER" id="PTHR43798:SF31">
    <property type="entry name" value="AB HYDROLASE SUPERFAMILY PROTEIN YCLE"/>
    <property type="match status" value="1"/>
</dbReference>
<sequence>MPKAPVGGIELYYEEAGSGYPLIFCHEFAGDLRSWEPQVRYFSRRYRVITYNARGYPPSDVPNDVSAYSQVQAVEDLVGLMRHLHLDRAHLVGLSMGGYAVLHFGLNYPHLARSLVVAGCGYGSVSEDRAKFQQDVEQTARRIERNGMQDMAAMYSRGPTRVQFSDKDPRGWQEFAEQLAEHSAVGSAMTFRGVQGQRPSVYELEDRMRQLNVPTLIVTGDEDEPCLEPGMFMKRAIPTAGLVVIPRSGHTINLEEPDAFNRAISDFLTAVEAGKWGPRNPASLSQSAILPPDEDP</sequence>
<dbReference type="Gene3D" id="3.40.50.1820">
    <property type="entry name" value="alpha/beta hydrolase"/>
    <property type="match status" value="1"/>
</dbReference>
<dbReference type="AlphaFoldDB" id="W4M8C8"/>
<name>W4M8C8_9BACT</name>
<evidence type="ECO:0000256" key="1">
    <source>
        <dbReference type="ARBA" id="ARBA00022801"/>
    </source>
</evidence>
<dbReference type="Pfam" id="PF00561">
    <property type="entry name" value="Abhydrolase_1"/>
    <property type="match status" value="1"/>
</dbReference>
<organism evidence="3 4">
    <name type="scientific">Candidatus Entotheonella gemina</name>
    <dbReference type="NCBI Taxonomy" id="1429439"/>
    <lineage>
        <taxon>Bacteria</taxon>
        <taxon>Pseudomonadati</taxon>
        <taxon>Nitrospinota/Tectimicrobiota group</taxon>
        <taxon>Candidatus Tectimicrobiota</taxon>
        <taxon>Candidatus Entotheonellia</taxon>
        <taxon>Candidatus Entotheonellales</taxon>
        <taxon>Candidatus Entotheonellaceae</taxon>
        <taxon>Candidatus Entotheonella</taxon>
    </lineage>
</organism>
<dbReference type="HOGENOM" id="CLU_020336_50_1_7"/>
<protein>
    <submittedName>
        <fullName evidence="3">Alpha/beta hydrolase</fullName>
    </submittedName>
</protein>
<dbReference type="PATRIC" id="fig|1429439.4.peg.3469"/>
<accession>W4M8C8</accession>